<protein>
    <recommendedName>
        <fullName evidence="2">OTU domain-containing protein</fullName>
    </recommendedName>
</protein>
<evidence type="ECO:0000313" key="3">
    <source>
        <dbReference type="EMBL" id="VFR00027.1"/>
    </source>
</evidence>
<comment type="similarity">
    <text evidence="1">Belongs to the peptidase C85 family.</text>
</comment>
<reference evidence="3 4" key="1">
    <citation type="submission" date="2018-04" db="EMBL/GenBank/DDBJ databases">
        <authorList>
            <person name="Vogel A."/>
        </authorList>
    </citation>
    <scope>NUCLEOTIDE SEQUENCE [LARGE SCALE GENOMIC DNA]</scope>
</reference>
<dbReference type="PANTHER" id="PTHR12419">
    <property type="entry name" value="OTU DOMAIN CONTAINING PROTEIN"/>
    <property type="match status" value="1"/>
</dbReference>
<dbReference type="InterPro" id="IPR038765">
    <property type="entry name" value="Papain-like_cys_pep_sf"/>
</dbReference>
<dbReference type="Pfam" id="PF02338">
    <property type="entry name" value="OTU"/>
    <property type="match status" value="1"/>
</dbReference>
<dbReference type="InterPro" id="IPR003323">
    <property type="entry name" value="OTU_dom"/>
</dbReference>
<accession>A0A484NI02</accession>
<dbReference type="OrthoDB" id="415023at2759"/>
<evidence type="ECO:0000313" key="4">
    <source>
        <dbReference type="Proteomes" id="UP000595140"/>
    </source>
</evidence>
<feature type="domain" description="OTU" evidence="2">
    <location>
        <begin position="1"/>
        <end position="73"/>
    </location>
</feature>
<gene>
    <name evidence="3" type="ORF">CCAM_LOCUS41802</name>
</gene>
<keyword evidence="4" id="KW-1185">Reference proteome</keyword>
<dbReference type="Gene3D" id="3.90.70.80">
    <property type="match status" value="1"/>
</dbReference>
<dbReference type="SUPFAM" id="SSF54001">
    <property type="entry name" value="Cysteine proteinases"/>
    <property type="match status" value="1"/>
</dbReference>
<dbReference type="PROSITE" id="PS50802">
    <property type="entry name" value="OTU"/>
    <property type="match status" value="1"/>
</dbReference>
<dbReference type="AlphaFoldDB" id="A0A484NI02"/>
<dbReference type="EMBL" id="OOIL02006673">
    <property type="protein sequence ID" value="VFR00027.1"/>
    <property type="molecule type" value="Genomic_DNA"/>
</dbReference>
<sequence>MVVKYIRRNRETFEPFIEDDIPFVEYCESMEKDGTWAGHMELPAASLVTNSNICIHQFLGVHFGPSFDSFKKINQRE</sequence>
<evidence type="ECO:0000256" key="1">
    <source>
        <dbReference type="ARBA" id="ARBA00010407"/>
    </source>
</evidence>
<dbReference type="GO" id="GO:0016579">
    <property type="term" value="P:protein deubiquitination"/>
    <property type="evidence" value="ECO:0007669"/>
    <property type="project" value="TreeGrafter"/>
</dbReference>
<dbReference type="GO" id="GO:0004843">
    <property type="term" value="F:cysteine-type deubiquitinase activity"/>
    <property type="evidence" value="ECO:0007669"/>
    <property type="project" value="TreeGrafter"/>
</dbReference>
<proteinExistence type="inferred from homology"/>
<evidence type="ECO:0000259" key="2">
    <source>
        <dbReference type="PROSITE" id="PS50802"/>
    </source>
</evidence>
<dbReference type="Proteomes" id="UP000595140">
    <property type="component" value="Unassembled WGS sequence"/>
</dbReference>
<dbReference type="InterPro" id="IPR050704">
    <property type="entry name" value="Peptidase_C85-like"/>
</dbReference>
<name>A0A484NI02_9ASTE</name>
<organism evidence="3 4">
    <name type="scientific">Cuscuta campestris</name>
    <dbReference type="NCBI Taxonomy" id="132261"/>
    <lineage>
        <taxon>Eukaryota</taxon>
        <taxon>Viridiplantae</taxon>
        <taxon>Streptophyta</taxon>
        <taxon>Embryophyta</taxon>
        <taxon>Tracheophyta</taxon>
        <taxon>Spermatophyta</taxon>
        <taxon>Magnoliopsida</taxon>
        <taxon>eudicotyledons</taxon>
        <taxon>Gunneridae</taxon>
        <taxon>Pentapetalae</taxon>
        <taxon>asterids</taxon>
        <taxon>lamiids</taxon>
        <taxon>Solanales</taxon>
        <taxon>Convolvulaceae</taxon>
        <taxon>Cuscuteae</taxon>
        <taxon>Cuscuta</taxon>
        <taxon>Cuscuta subgen. Grammica</taxon>
        <taxon>Cuscuta sect. Cleistogrammica</taxon>
    </lineage>
</organism>
<dbReference type="PANTHER" id="PTHR12419:SF7">
    <property type="entry name" value="OTU DOMAIN-CONTAINING PROTEIN 3"/>
    <property type="match status" value="1"/>
</dbReference>